<evidence type="ECO:0000256" key="8">
    <source>
        <dbReference type="ARBA" id="ARBA00059506"/>
    </source>
</evidence>
<feature type="coiled-coil region" evidence="11">
    <location>
        <begin position="88"/>
        <end position="125"/>
    </location>
</feature>
<feature type="transmembrane region" description="Helical" evidence="10">
    <location>
        <begin position="393"/>
        <end position="415"/>
    </location>
</feature>
<dbReference type="PANTHER" id="PTHR11629:SF63">
    <property type="entry name" value="V-TYPE PROTON ATPASE SUBUNIT A"/>
    <property type="match status" value="1"/>
</dbReference>
<dbReference type="Pfam" id="PF01496">
    <property type="entry name" value="V_ATPase_I"/>
    <property type="match status" value="1"/>
</dbReference>
<keyword evidence="11" id="KW-0175">Coiled coil</keyword>
<keyword evidence="7 10" id="KW-0472">Membrane</keyword>
<dbReference type="GO" id="GO:0016471">
    <property type="term" value="C:vacuolar proton-transporting V-type ATPase complex"/>
    <property type="evidence" value="ECO:0007669"/>
    <property type="project" value="TreeGrafter"/>
</dbReference>
<feature type="transmembrane region" description="Helical" evidence="10">
    <location>
        <begin position="578"/>
        <end position="603"/>
    </location>
</feature>
<evidence type="ECO:0000256" key="3">
    <source>
        <dbReference type="ARBA" id="ARBA00022448"/>
    </source>
</evidence>
<dbReference type="PANTHER" id="PTHR11629">
    <property type="entry name" value="VACUOLAR PROTON ATPASES"/>
    <property type="match status" value="1"/>
</dbReference>
<dbReference type="GO" id="GO:0033179">
    <property type="term" value="C:proton-transporting V-type ATPase, V0 domain"/>
    <property type="evidence" value="ECO:0007669"/>
    <property type="project" value="InterPro"/>
</dbReference>
<reference evidence="12" key="1">
    <citation type="submission" date="2022-09" db="EMBL/GenBank/DDBJ databases">
        <title>Haloadaptaus new haloarchaeum isolated from saline soil.</title>
        <authorList>
            <person name="Duran-Viseras A."/>
            <person name="Sanchez-Porro C."/>
            <person name="Ventosa A."/>
        </authorList>
    </citation>
    <scope>NUCLEOTIDE SEQUENCE</scope>
    <source>
        <strain evidence="12">F3-133</strain>
    </source>
</reference>
<comment type="subcellular location">
    <subcellularLocation>
        <location evidence="1">Membrane</location>
        <topology evidence="1">Multi-pass membrane protein</topology>
    </subcellularLocation>
</comment>
<dbReference type="Gene3D" id="3.30.70.2750">
    <property type="match status" value="1"/>
</dbReference>
<evidence type="ECO:0000256" key="7">
    <source>
        <dbReference type="ARBA" id="ARBA00023136"/>
    </source>
</evidence>
<proteinExistence type="inferred from homology"/>
<evidence type="ECO:0000256" key="1">
    <source>
        <dbReference type="ARBA" id="ARBA00004141"/>
    </source>
</evidence>
<dbReference type="Proteomes" id="UP001149411">
    <property type="component" value="Unassembled WGS sequence"/>
</dbReference>
<name>A0A9Q4C6H3_9EURY</name>
<sequence length="708" mass="76122">MLRPKLMSRISVAGSKAVLEDAVEELHDLELVHVNDYDGSWEGFENGSPLEGGEEVSGKLVQVRAVINTLDIEDGDYDGSEASGWETRDELYGRLEDVRATVNEVEDERDEVREELREAREERRTLEPFADLGIDLELLGGYDEIDVHVGQGDADAVRTALEDAEGNEYEVFGGDGVVAVAARGVDVDDALVGVDFSALELPDATGDPDEALAEVDDRVEALEDELEELDARLDELAGEHGGFLVKAEEELSIEAEKTEAPLMFATTANSFYAEGWIPDESYGEMESALADAVGERVDVQKLETVEYDEGHPEEESEADDEEPPVVQDNSAAAEPFEFLVNTVNHPKYGELDPTLIVLMTFPLAYGFMIGDMAYGILYAVMGGAIYRGVDSDGIRALGAIGVWAGGFTILFGYLYGEFAGLHVGSTMAQFGLPVPPVMGVFDKGIHSTQTALTWIVVSIGFGLLHLNIGYVFGFVNDLSHGIKEAVLEDASWILTLNGFFIWIFSAHSAGVKPSFLVGETSVLYQNPMFDLGFAGFPVTVGIAGAGLAVLGFVMVSIGEGVVGAVETPTNAFGHALSYLRIMAVLLAKAGMAFVVNLLVFGAYESGGETHFMLPGTEYATHLGGEGVIFPGLTWIGIEGSAATGIIALIAAVVVFIIGHVVVLLLGITAAGIQMVRLEYVEFFGKFYQGGGDKFEPFGTERRHTEEGR</sequence>
<dbReference type="Gene3D" id="3.30.70.2170">
    <property type="match status" value="1"/>
</dbReference>
<keyword evidence="3 10" id="KW-0813">Transport</keyword>
<keyword evidence="6 10" id="KW-0406">Ion transport</keyword>
<feature type="transmembrane region" description="Helical" evidence="10">
    <location>
        <begin position="355"/>
        <end position="381"/>
    </location>
</feature>
<dbReference type="GO" id="GO:0046961">
    <property type="term" value="F:proton-transporting ATPase activity, rotational mechanism"/>
    <property type="evidence" value="ECO:0007669"/>
    <property type="project" value="InterPro"/>
</dbReference>
<evidence type="ECO:0000256" key="9">
    <source>
        <dbReference type="ARBA" id="ARBA00068671"/>
    </source>
</evidence>
<dbReference type="Gene3D" id="1.20.1460.20">
    <property type="match status" value="1"/>
</dbReference>
<feature type="transmembrane region" description="Helical" evidence="10">
    <location>
        <begin position="641"/>
        <end position="667"/>
    </location>
</feature>
<feature type="coiled-coil region" evidence="11">
    <location>
        <begin position="212"/>
        <end position="239"/>
    </location>
</feature>
<evidence type="ECO:0000256" key="5">
    <source>
        <dbReference type="ARBA" id="ARBA00022989"/>
    </source>
</evidence>
<keyword evidence="4 10" id="KW-0812">Transmembrane</keyword>
<evidence type="ECO:0000313" key="12">
    <source>
        <dbReference type="EMBL" id="MCX2819166.1"/>
    </source>
</evidence>
<keyword evidence="5 10" id="KW-1133">Transmembrane helix</keyword>
<dbReference type="EMBL" id="RKLV01000006">
    <property type="protein sequence ID" value="MCX2819166.1"/>
    <property type="molecule type" value="Genomic_DNA"/>
</dbReference>
<comment type="caution">
    <text evidence="12">The sequence shown here is derived from an EMBL/GenBank/DDBJ whole genome shotgun (WGS) entry which is preliminary data.</text>
</comment>
<gene>
    <name evidence="12" type="ORF">EGH25_07345</name>
</gene>
<protein>
    <recommendedName>
        <fullName evidence="9 10">A-type ATP synthase subunit I</fullName>
    </recommendedName>
</protein>
<comment type="function">
    <text evidence="8">Component of the A-type ATP synthase that produces ATP from ADP in the presence of a proton gradient across the membrane.</text>
</comment>
<feature type="transmembrane region" description="Helical" evidence="10">
    <location>
        <begin position="531"/>
        <end position="557"/>
    </location>
</feature>
<evidence type="ECO:0000256" key="10">
    <source>
        <dbReference type="RuleBase" id="RU361189"/>
    </source>
</evidence>
<dbReference type="RefSeq" id="WP_266087210.1">
    <property type="nucleotide sequence ID" value="NZ_RKLV01000006.1"/>
</dbReference>
<dbReference type="GO" id="GO:0007035">
    <property type="term" value="P:vacuolar acidification"/>
    <property type="evidence" value="ECO:0007669"/>
    <property type="project" value="TreeGrafter"/>
</dbReference>
<feature type="transmembrane region" description="Helical" evidence="10">
    <location>
        <begin position="451"/>
        <end position="472"/>
    </location>
</feature>
<dbReference type="GO" id="GO:0051117">
    <property type="term" value="F:ATPase binding"/>
    <property type="evidence" value="ECO:0007669"/>
    <property type="project" value="TreeGrafter"/>
</dbReference>
<keyword evidence="13" id="KW-1185">Reference proteome</keyword>
<comment type="similarity">
    <text evidence="2 10">Belongs to the V-ATPase 116 kDa subunit family.</text>
</comment>
<feature type="transmembrane region" description="Helical" evidence="10">
    <location>
        <begin position="492"/>
        <end position="511"/>
    </location>
</feature>
<organism evidence="12 13">
    <name type="scientific">Halorutilus salinus</name>
    <dbReference type="NCBI Taxonomy" id="2487751"/>
    <lineage>
        <taxon>Archaea</taxon>
        <taxon>Methanobacteriati</taxon>
        <taxon>Methanobacteriota</taxon>
        <taxon>Stenosarchaea group</taxon>
        <taxon>Halobacteria</taxon>
        <taxon>Halorutilales</taxon>
        <taxon>Halorutilaceae</taxon>
        <taxon>Halorutilus</taxon>
    </lineage>
</organism>
<evidence type="ECO:0000313" key="13">
    <source>
        <dbReference type="Proteomes" id="UP001149411"/>
    </source>
</evidence>
<evidence type="ECO:0000256" key="11">
    <source>
        <dbReference type="SAM" id="Coils"/>
    </source>
</evidence>
<dbReference type="AlphaFoldDB" id="A0A9Q4C6H3"/>
<accession>A0A9Q4C6H3</accession>
<evidence type="ECO:0000256" key="6">
    <source>
        <dbReference type="ARBA" id="ARBA00023065"/>
    </source>
</evidence>
<dbReference type="InterPro" id="IPR002490">
    <property type="entry name" value="V-ATPase_116kDa_su"/>
</dbReference>
<evidence type="ECO:0000256" key="2">
    <source>
        <dbReference type="ARBA" id="ARBA00009904"/>
    </source>
</evidence>
<evidence type="ECO:0000256" key="4">
    <source>
        <dbReference type="ARBA" id="ARBA00022692"/>
    </source>
</evidence>